<feature type="region of interest" description="Disordered" evidence="2">
    <location>
        <begin position="236"/>
        <end position="278"/>
    </location>
</feature>
<evidence type="ECO:0000256" key="2">
    <source>
        <dbReference type="SAM" id="MobiDB-lite"/>
    </source>
</evidence>
<comment type="similarity">
    <text evidence="1">Belongs to the amidase family.</text>
</comment>
<dbReference type="SUPFAM" id="SSF75304">
    <property type="entry name" value="Amidase signature (AS) enzymes"/>
    <property type="match status" value="1"/>
</dbReference>
<comment type="caution">
    <text evidence="4">The sequence shown here is derived from an EMBL/GenBank/DDBJ whole genome shotgun (WGS) entry which is preliminary data.</text>
</comment>
<dbReference type="Proteomes" id="UP000318720">
    <property type="component" value="Unassembled WGS sequence"/>
</dbReference>
<proteinExistence type="inferred from homology"/>
<dbReference type="InterPro" id="IPR036928">
    <property type="entry name" value="AS_sf"/>
</dbReference>
<gene>
    <name evidence="4" type="ORF">Sipo8835_15570</name>
</gene>
<dbReference type="GO" id="GO:0003824">
    <property type="term" value="F:catalytic activity"/>
    <property type="evidence" value="ECO:0007669"/>
    <property type="project" value="InterPro"/>
</dbReference>
<evidence type="ECO:0000259" key="3">
    <source>
        <dbReference type="Pfam" id="PF01425"/>
    </source>
</evidence>
<accession>A0AAE9B0B2</accession>
<sequence length="507" mass="52454">MKKPEKPMQPQTSSLPLALLQSDAFAALSAEQIATGVRTREIRAVDVVAASLARIERAEPALCAFVEVWAEEALRWAAGVDERVAAGVRLPLAGVPIGVKRRNGSRTASARALVAAGCVPVGATSVPGPGTPWQTWGLGSGGRTVNPWRPDRTPGGSSAGSAAAVAAGLVPLATGTDGAGSVRIPAAWCGVVGLKTTNGRLPSADRTGLAAAGVLARHASDAAAYWRCVRGIGAGGKHHGVRESPEAGRLASAGEEPESASAASQPSPPFTAVWSPDLGFADTDPEPASIAHAAALRLADTGLVRLVRPGAPVHLEDPGPAWLALRAAPDTDPTAVRDAHELRSENDRRLAALFADVDLVLTPTTPNAPHGHDGPGDRYSTALTWAFNLSGHPAMSIPAGFDSDGCPVGLHLVARHGEESLLLRVAAGRQRGRRAERQKITREQESKRESRPPCDGPSTVNAPSTTPPGCGCGRWMWSNPTAPVATTTWSDCGIWPSPRPWTSGGGC</sequence>
<dbReference type="AlphaFoldDB" id="A0AAE9B0B2"/>
<feature type="domain" description="Amidase" evidence="3">
    <location>
        <begin position="111"/>
        <end position="232"/>
    </location>
</feature>
<dbReference type="InterPro" id="IPR000120">
    <property type="entry name" value="Amidase"/>
</dbReference>
<evidence type="ECO:0000313" key="4">
    <source>
        <dbReference type="EMBL" id="TQE34352.1"/>
    </source>
</evidence>
<feature type="domain" description="Amidase" evidence="3">
    <location>
        <begin position="46"/>
        <end position="100"/>
    </location>
</feature>
<feature type="region of interest" description="Disordered" evidence="2">
    <location>
        <begin position="428"/>
        <end position="467"/>
    </location>
</feature>
<dbReference type="InterPro" id="IPR023631">
    <property type="entry name" value="Amidase_dom"/>
</dbReference>
<dbReference type="Gene3D" id="3.90.1300.10">
    <property type="entry name" value="Amidase signature (AS) domain"/>
    <property type="match status" value="1"/>
</dbReference>
<evidence type="ECO:0000256" key="1">
    <source>
        <dbReference type="ARBA" id="ARBA00009199"/>
    </source>
</evidence>
<feature type="compositionally biased region" description="Basic and acidic residues" evidence="2">
    <location>
        <begin position="433"/>
        <end position="452"/>
    </location>
</feature>
<evidence type="ECO:0000313" key="5">
    <source>
        <dbReference type="Proteomes" id="UP000318720"/>
    </source>
</evidence>
<dbReference type="PANTHER" id="PTHR11895">
    <property type="entry name" value="TRANSAMIDASE"/>
    <property type="match status" value="1"/>
</dbReference>
<dbReference type="PANTHER" id="PTHR11895:SF7">
    <property type="entry name" value="GLUTAMYL-TRNA(GLN) AMIDOTRANSFERASE SUBUNIT A, MITOCHONDRIAL"/>
    <property type="match status" value="1"/>
</dbReference>
<feature type="compositionally biased region" description="Low complexity" evidence="2">
    <location>
        <begin position="251"/>
        <end position="265"/>
    </location>
</feature>
<name>A0AAE9B0B2_9ACTN</name>
<reference evidence="4 5" key="1">
    <citation type="submission" date="2019-03" db="EMBL/GenBank/DDBJ databases">
        <title>Comparative genomic analyses of the sweetpotato soil rot pathogen, Streptomyces ipomoeae.</title>
        <authorList>
            <person name="Ruschel Soares N."/>
            <person name="Badger J.H."/>
            <person name="Huguet-Tapia J.C."/>
            <person name="Clark C.A."/>
            <person name="Pettis G.S."/>
        </authorList>
    </citation>
    <scope>NUCLEOTIDE SEQUENCE [LARGE SCALE GENOMIC DNA]</scope>
    <source>
        <strain evidence="4 5">88-35</strain>
    </source>
</reference>
<feature type="domain" description="Amidase" evidence="3">
    <location>
        <begin position="334"/>
        <end position="423"/>
    </location>
</feature>
<dbReference type="EMBL" id="SPAZ01000131">
    <property type="protein sequence ID" value="TQE34352.1"/>
    <property type="molecule type" value="Genomic_DNA"/>
</dbReference>
<protein>
    <submittedName>
        <fullName evidence="4">Amidase</fullName>
    </submittedName>
</protein>
<organism evidence="4 5">
    <name type="scientific">Streptomyces ipomoeae</name>
    <dbReference type="NCBI Taxonomy" id="103232"/>
    <lineage>
        <taxon>Bacteria</taxon>
        <taxon>Bacillati</taxon>
        <taxon>Actinomycetota</taxon>
        <taxon>Actinomycetes</taxon>
        <taxon>Kitasatosporales</taxon>
        <taxon>Streptomycetaceae</taxon>
        <taxon>Streptomyces</taxon>
    </lineage>
</organism>
<dbReference type="Pfam" id="PF01425">
    <property type="entry name" value="Amidase"/>
    <property type="match status" value="3"/>
</dbReference>